<dbReference type="KEGG" id="abac:LuPra_01228"/>
<keyword evidence="1 2" id="KW-0597">Phosphoprotein</keyword>
<name>A0A143PIG1_LUTPR</name>
<feature type="domain" description="Response regulatory" evidence="3">
    <location>
        <begin position="4"/>
        <end position="120"/>
    </location>
</feature>
<evidence type="ECO:0000256" key="1">
    <source>
        <dbReference type="ARBA" id="ARBA00022553"/>
    </source>
</evidence>
<dbReference type="PROSITE" id="PS50110">
    <property type="entry name" value="RESPONSE_REGULATORY"/>
    <property type="match status" value="1"/>
</dbReference>
<evidence type="ECO:0000259" key="3">
    <source>
        <dbReference type="PROSITE" id="PS50110"/>
    </source>
</evidence>
<dbReference type="GO" id="GO:0000160">
    <property type="term" value="P:phosphorelay signal transduction system"/>
    <property type="evidence" value="ECO:0007669"/>
    <property type="project" value="InterPro"/>
</dbReference>
<dbReference type="Gene3D" id="3.40.50.2300">
    <property type="match status" value="1"/>
</dbReference>
<gene>
    <name evidence="4" type="primary">phoB</name>
    <name evidence="4" type="ORF">LuPra_01228</name>
</gene>
<dbReference type="SUPFAM" id="SSF52172">
    <property type="entry name" value="CheY-like"/>
    <property type="match status" value="1"/>
</dbReference>
<dbReference type="PANTHER" id="PTHR44591">
    <property type="entry name" value="STRESS RESPONSE REGULATOR PROTEIN 1"/>
    <property type="match status" value="1"/>
</dbReference>
<evidence type="ECO:0000313" key="4">
    <source>
        <dbReference type="EMBL" id="AMY08040.1"/>
    </source>
</evidence>
<dbReference type="InterPro" id="IPR011006">
    <property type="entry name" value="CheY-like_superfamily"/>
</dbReference>
<dbReference type="InterPro" id="IPR050595">
    <property type="entry name" value="Bact_response_regulator"/>
</dbReference>
<dbReference type="Pfam" id="PF00072">
    <property type="entry name" value="Response_reg"/>
    <property type="match status" value="1"/>
</dbReference>
<keyword evidence="5" id="KW-1185">Reference proteome</keyword>
<reference evidence="4 5" key="1">
    <citation type="journal article" date="2016" name="Genome Announc.">
        <title>First Complete Genome Sequence of a Subdivision 6 Acidobacterium Strain.</title>
        <authorList>
            <person name="Huang S."/>
            <person name="Vieira S."/>
            <person name="Bunk B."/>
            <person name="Riedel T."/>
            <person name="Sproer C."/>
            <person name="Overmann J."/>
        </authorList>
    </citation>
    <scope>NUCLEOTIDE SEQUENCE [LARGE SCALE GENOMIC DNA]</scope>
    <source>
        <strain evidence="5">DSM 100886 HEG_-6_39</strain>
    </source>
</reference>
<proteinExistence type="predicted"/>
<dbReference type="PANTHER" id="PTHR44591:SF23">
    <property type="entry name" value="CHEY SUBFAMILY"/>
    <property type="match status" value="1"/>
</dbReference>
<dbReference type="AlphaFoldDB" id="A0A143PIG1"/>
<dbReference type="EMBL" id="CP015136">
    <property type="protein sequence ID" value="AMY08040.1"/>
    <property type="molecule type" value="Genomic_DNA"/>
</dbReference>
<evidence type="ECO:0000256" key="2">
    <source>
        <dbReference type="PROSITE-ProRule" id="PRU00169"/>
    </source>
</evidence>
<feature type="modified residue" description="4-aspartylphosphate" evidence="2">
    <location>
        <position position="53"/>
    </location>
</feature>
<dbReference type="STRING" id="1855912.LuPra_01228"/>
<dbReference type="SMART" id="SM00448">
    <property type="entry name" value="REC"/>
    <property type="match status" value="1"/>
</dbReference>
<sequence length="127" mass="13731">MAPLVLLVDDYADAREMYAFYLARRGYRVEEAADGHEALAKALGLTPDIILMDLSLPGIDGWELARILKRDTRTAAIPIVALTAHALNGEQERALGAGCDAFVTKPCLPQALAAELERVLQVASVRS</sequence>
<dbReference type="InterPro" id="IPR001789">
    <property type="entry name" value="Sig_transdc_resp-reg_receiver"/>
</dbReference>
<dbReference type="Proteomes" id="UP000076079">
    <property type="component" value="Chromosome"/>
</dbReference>
<reference evidence="5" key="2">
    <citation type="submission" date="2016-04" db="EMBL/GenBank/DDBJ databases">
        <title>First Complete Genome Sequence of a Subdivision 6 Acidobacterium.</title>
        <authorList>
            <person name="Huang S."/>
            <person name="Vieira S."/>
            <person name="Bunk B."/>
            <person name="Riedel T."/>
            <person name="Sproeer C."/>
            <person name="Overmann J."/>
        </authorList>
    </citation>
    <scope>NUCLEOTIDE SEQUENCE [LARGE SCALE GENOMIC DNA]</scope>
    <source>
        <strain evidence="5">DSM 100886 HEG_-6_39</strain>
    </source>
</reference>
<accession>A0A143PIG1</accession>
<evidence type="ECO:0000313" key="5">
    <source>
        <dbReference type="Proteomes" id="UP000076079"/>
    </source>
</evidence>
<organism evidence="4 5">
    <name type="scientific">Luteitalea pratensis</name>
    <dbReference type="NCBI Taxonomy" id="1855912"/>
    <lineage>
        <taxon>Bacteria</taxon>
        <taxon>Pseudomonadati</taxon>
        <taxon>Acidobacteriota</taxon>
        <taxon>Vicinamibacteria</taxon>
        <taxon>Vicinamibacterales</taxon>
        <taxon>Vicinamibacteraceae</taxon>
        <taxon>Luteitalea</taxon>
    </lineage>
</organism>
<protein>
    <submittedName>
        <fullName evidence="4">Phosphate regulon transcriptional regulatory protein PhoB</fullName>
    </submittedName>
</protein>